<keyword evidence="3" id="KW-0547">Nucleotide-binding</keyword>
<dbReference type="InterPro" id="IPR032387">
    <property type="entry name" value="ACAS_N"/>
</dbReference>
<dbReference type="InterPro" id="IPR042099">
    <property type="entry name" value="ANL_N_sf"/>
</dbReference>
<keyword evidence="2 8" id="KW-0436">Ligase</keyword>
<dbReference type="EC" id="6.2.1.16" evidence="8"/>
<dbReference type="SUPFAM" id="SSF56801">
    <property type="entry name" value="Acetyl-CoA synthetase-like"/>
    <property type="match status" value="1"/>
</dbReference>
<name>A0A974W5Y0_9NOCA</name>
<dbReference type="PROSITE" id="PS00455">
    <property type="entry name" value="AMP_BINDING"/>
    <property type="match status" value="1"/>
</dbReference>
<evidence type="ECO:0000259" key="6">
    <source>
        <dbReference type="Pfam" id="PF13193"/>
    </source>
</evidence>
<dbReference type="InterPro" id="IPR025110">
    <property type="entry name" value="AMP-bd_C"/>
</dbReference>
<dbReference type="InterPro" id="IPR005914">
    <property type="entry name" value="Acac_CoA_synth"/>
</dbReference>
<dbReference type="Gene3D" id="3.30.300.30">
    <property type="match status" value="1"/>
</dbReference>
<gene>
    <name evidence="8" type="ORF">JWS13_26080</name>
</gene>
<sequence length="664" mass="71864">MNTLSTTTTGAAPEPIWTPDPERVARARITEFADFAAARTGAVYPDYHDLWNFSVEEPSAFWSAVWDFFDIAADGDAGEVLTDAAMPGARWFPGTRLNYTEHALRHGDSPEAAIISIAEDGVTTEISWTQLRRQVAAVAAWLREQGVGVGDRVVGYLPNTFHAVVAFLATAGIGAVWSACGQDYGASGAASRFAQLDPVILVAADGYRWNGRVHDRRGDVADLVRQLPTLRSTVHVPVLGLLLDVDDAQHVPWDEVTAADAEPDFVRVEFDAPLWVLFSSGTTGLPKGIVHGHGGVILDHHKLLGLHNDLRAGERFFWYTTPNWMMWNMVVSGLLVGATIVLYDGSPAHPDPQRLWDIAAEHRVSVLGLSPGYLLGCAKAGLEPGRDLDLRALRLIGSTGAPLPPQSYQWVRDHVGDRVQVASTSGGTDVVSGFAGSAPTTAVWPGEISAPLLGVALAAWDADGTPVVDEVGELVVTTPMPSMPIYFWNDPDGTRYRDAYFGTYPGVWRHGDWVTVTARGSVVISGRSDSTLNRQGVRLGSADVYDVVEDLPEIREALVIGAELADGGYWMPLFVVLADETDLDDELRERIVAAIGTQASPRHVPDEIIAVPAIPHTRTGKKLEVPIKRLLQGAPIEKVVGSDTVDDSASLQYFTRFVPRKVQS</sequence>
<evidence type="ECO:0000256" key="2">
    <source>
        <dbReference type="ARBA" id="ARBA00022598"/>
    </source>
</evidence>
<reference evidence="8 9" key="2">
    <citation type="journal article" date="2022" name="Arch. Microbiol.">
        <title>Rhodococcus pseudokoreensis sp. nov. isolated from the rhizosphere of young M26 apple rootstocks.</title>
        <authorList>
            <person name="Kampfer P."/>
            <person name="Glaeser S.P."/>
            <person name="Blom J."/>
            <person name="Wolf J."/>
            <person name="Benning S."/>
            <person name="Schloter M."/>
            <person name="Neumann-Schaal M."/>
        </authorList>
    </citation>
    <scope>NUCLEOTIDE SEQUENCE [LARGE SCALE GENOMIC DNA]</scope>
    <source>
        <strain evidence="8 9">R79</strain>
    </source>
</reference>
<dbReference type="InterPro" id="IPR045851">
    <property type="entry name" value="AMP-bd_C_sf"/>
</dbReference>
<evidence type="ECO:0000256" key="1">
    <source>
        <dbReference type="ARBA" id="ARBA00006432"/>
    </source>
</evidence>
<dbReference type="NCBIfam" id="NF002937">
    <property type="entry name" value="PRK03584.1"/>
    <property type="match status" value="1"/>
</dbReference>
<evidence type="ECO:0000259" key="5">
    <source>
        <dbReference type="Pfam" id="PF00501"/>
    </source>
</evidence>
<dbReference type="PANTHER" id="PTHR42921">
    <property type="entry name" value="ACETOACETYL-COA SYNTHETASE"/>
    <property type="match status" value="1"/>
</dbReference>
<organism evidence="8 9">
    <name type="scientific">Rhodococcus pseudokoreensis</name>
    <dbReference type="NCBI Taxonomy" id="2811421"/>
    <lineage>
        <taxon>Bacteria</taxon>
        <taxon>Bacillati</taxon>
        <taxon>Actinomycetota</taxon>
        <taxon>Actinomycetes</taxon>
        <taxon>Mycobacteriales</taxon>
        <taxon>Nocardiaceae</taxon>
        <taxon>Rhodococcus</taxon>
    </lineage>
</organism>
<reference evidence="8 9" key="1">
    <citation type="journal article" date="2021" name="Microbiol. Resour. Announc.">
        <title>Complete Genome Sequences of Two Rhodococcus sp. Strains with Large and Linear Chromosomes, Isolated from Apple Rhizosphere.</title>
        <authorList>
            <person name="Benning S."/>
            <person name="Brugnone N."/>
            <person name="Siani R."/>
            <person name="Kublik S."/>
            <person name="Schloter M."/>
            <person name="Rad V."/>
        </authorList>
    </citation>
    <scope>NUCLEOTIDE SEQUENCE [LARGE SCALE GENOMIC DNA]</scope>
    <source>
        <strain evidence="8 9">R79</strain>
    </source>
</reference>
<keyword evidence="4" id="KW-0067">ATP-binding</keyword>
<feature type="domain" description="AMP-binding enzyme C-terminal" evidence="6">
    <location>
        <begin position="548"/>
        <end position="621"/>
    </location>
</feature>
<evidence type="ECO:0000313" key="9">
    <source>
        <dbReference type="Proteomes" id="UP000662986"/>
    </source>
</evidence>
<keyword evidence="9" id="KW-1185">Reference proteome</keyword>
<dbReference type="Gene3D" id="3.40.50.12780">
    <property type="entry name" value="N-terminal domain of ligase-like"/>
    <property type="match status" value="1"/>
</dbReference>
<dbReference type="Pfam" id="PF00501">
    <property type="entry name" value="AMP-binding"/>
    <property type="match status" value="1"/>
</dbReference>
<dbReference type="PANTHER" id="PTHR42921:SF1">
    <property type="entry name" value="ACETOACETYL-COA SYNTHETASE"/>
    <property type="match status" value="1"/>
</dbReference>
<evidence type="ECO:0000313" key="8">
    <source>
        <dbReference type="EMBL" id="QSE91858.1"/>
    </source>
</evidence>
<dbReference type="RefSeq" id="WP_206008240.1">
    <property type="nucleotide sequence ID" value="NZ_CP070619.1"/>
</dbReference>
<dbReference type="Pfam" id="PF13193">
    <property type="entry name" value="AMP-binding_C"/>
    <property type="match status" value="1"/>
</dbReference>
<dbReference type="Proteomes" id="UP000662986">
    <property type="component" value="Chromosome"/>
</dbReference>
<comment type="similarity">
    <text evidence="1">Belongs to the ATP-dependent AMP-binding enzyme family.</text>
</comment>
<dbReference type="NCBIfam" id="TIGR01217">
    <property type="entry name" value="ac_ac_CoA_syn"/>
    <property type="match status" value="1"/>
</dbReference>
<feature type="domain" description="Acetyl-coenzyme A synthetase N-terminal" evidence="7">
    <location>
        <begin position="47"/>
        <end position="103"/>
    </location>
</feature>
<dbReference type="InterPro" id="IPR000873">
    <property type="entry name" value="AMP-dep_synth/lig_dom"/>
</dbReference>
<dbReference type="GO" id="GO:0030729">
    <property type="term" value="F:acetoacetate-CoA ligase activity"/>
    <property type="evidence" value="ECO:0007669"/>
    <property type="project" value="UniProtKB-EC"/>
</dbReference>
<evidence type="ECO:0000256" key="4">
    <source>
        <dbReference type="ARBA" id="ARBA00022840"/>
    </source>
</evidence>
<proteinExistence type="inferred from homology"/>
<dbReference type="Pfam" id="PF16177">
    <property type="entry name" value="ACAS_N"/>
    <property type="match status" value="1"/>
</dbReference>
<protein>
    <submittedName>
        <fullName evidence="8">Acetoacetate--CoA ligase</fullName>
        <ecNumber evidence="8">6.2.1.16</ecNumber>
    </submittedName>
</protein>
<evidence type="ECO:0000256" key="3">
    <source>
        <dbReference type="ARBA" id="ARBA00022741"/>
    </source>
</evidence>
<feature type="domain" description="AMP-dependent synthetase/ligase" evidence="5">
    <location>
        <begin position="116"/>
        <end position="480"/>
    </location>
</feature>
<dbReference type="EMBL" id="CP070619">
    <property type="protein sequence ID" value="QSE91858.1"/>
    <property type="molecule type" value="Genomic_DNA"/>
</dbReference>
<evidence type="ECO:0000259" key="7">
    <source>
        <dbReference type="Pfam" id="PF16177"/>
    </source>
</evidence>
<accession>A0A974W5Y0</accession>
<dbReference type="InterPro" id="IPR020845">
    <property type="entry name" value="AMP-binding_CS"/>
</dbReference>